<sequence length="287" mass="30626">MNLPAGSEAATAALALRNSDHPWLRPDDLSIPMLPSQAQRVLALVGDPDVTIATLAGVVSKDPVLATRVLGMANSAVFGAMSPLRSVSDAVVRLGTCTVRNVVVTVSMQSQFKSAEVYGHDGHCFMEHAVGTAYVAHLIADRIRGDVEESFLCGLLHDIGKLVILQTAHQYQKKHEAAVRNDELQSAIVQHHAVCGALALGFWNVPGEVRDVVQYHHAFEAATDPQAAAVCYAANLLSHRYGFGCQPEGDAVLEDAVFAYLDLDAAWLAKADVRAPGLFNAARQALG</sequence>
<dbReference type="Pfam" id="PF08668">
    <property type="entry name" value="HDOD"/>
    <property type="match status" value="1"/>
</dbReference>
<dbReference type="Proteomes" id="UP000076079">
    <property type="component" value="Chromosome"/>
</dbReference>
<accession>A0A143PP29</accession>
<dbReference type="InterPro" id="IPR006675">
    <property type="entry name" value="HDIG_dom"/>
</dbReference>
<dbReference type="EMBL" id="CP015136">
    <property type="protein sequence ID" value="AMY10447.1"/>
    <property type="molecule type" value="Genomic_DNA"/>
</dbReference>
<dbReference type="PANTHER" id="PTHR33525:SF3">
    <property type="entry name" value="RIBONUCLEASE Y"/>
    <property type="match status" value="1"/>
</dbReference>
<dbReference type="InterPro" id="IPR052340">
    <property type="entry name" value="RNase_Y/CdgJ"/>
</dbReference>
<keyword evidence="3" id="KW-1185">Reference proteome</keyword>
<name>A0A143PP29_LUTPR</name>
<dbReference type="PROSITE" id="PS51833">
    <property type="entry name" value="HDOD"/>
    <property type="match status" value="1"/>
</dbReference>
<evidence type="ECO:0000259" key="1">
    <source>
        <dbReference type="PROSITE" id="PS51833"/>
    </source>
</evidence>
<dbReference type="STRING" id="1855912.LuPra_03677"/>
<dbReference type="SUPFAM" id="SSF109604">
    <property type="entry name" value="HD-domain/PDEase-like"/>
    <property type="match status" value="1"/>
</dbReference>
<dbReference type="RefSeq" id="WP_110172087.1">
    <property type="nucleotide sequence ID" value="NZ_CP015136.1"/>
</dbReference>
<gene>
    <name evidence="2" type="ORF">LuPra_03677</name>
</gene>
<evidence type="ECO:0000313" key="3">
    <source>
        <dbReference type="Proteomes" id="UP000076079"/>
    </source>
</evidence>
<dbReference type="OrthoDB" id="128366at2"/>
<protein>
    <submittedName>
        <fullName evidence="2">Putative domain HDIG</fullName>
    </submittedName>
</protein>
<proteinExistence type="predicted"/>
<reference evidence="3" key="2">
    <citation type="submission" date="2016-04" db="EMBL/GenBank/DDBJ databases">
        <title>First Complete Genome Sequence of a Subdivision 6 Acidobacterium.</title>
        <authorList>
            <person name="Huang S."/>
            <person name="Vieira S."/>
            <person name="Bunk B."/>
            <person name="Riedel T."/>
            <person name="Sproeer C."/>
            <person name="Overmann J."/>
        </authorList>
    </citation>
    <scope>NUCLEOTIDE SEQUENCE [LARGE SCALE GENOMIC DNA]</scope>
    <source>
        <strain evidence="3">DSM 100886 HEG_-6_39</strain>
    </source>
</reference>
<reference evidence="2 3" key="1">
    <citation type="journal article" date="2016" name="Genome Announc.">
        <title>First Complete Genome Sequence of a Subdivision 6 Acidobacterium Strain.</title>
        <authorList>
            <person name="Huang S."/>
            <person name="Vieira S."/>
            <person name="Bunk B."/>
            <person name="Riedel T."/>
            <person name="Sproer C."/>
            <person name="Overmann J."/>
        </authorList>
    </citation>
    <scope>NUCLEOTIDE SEQUENCE [LARGE SCALE GENOMIC DNA]</scope>
    <source>
        <strain evidence="3">DSM 100886 HEG_-6_39</strain>
    </source>
</reference>
<dbReference type="CDD" id="cd00077">
    <property type="entry name" value="HDc"/>
    <property type="match status" value="1"/>
</dbReference>
<dbReference type="InterPro" id="IPR013976">
    <property type="entry name" value="HDOD"/>
</dbReference>
<dbReference type="KEGG" id="abac:LuPra_03677"/>
<dbReference type="NCBIfam" id="TIGR00277">
    <property type="entry name" value="HDIG"/>
    <property type="match status" value="1"/>
</dbReference>
<evidence type="ECO:0000313" key="2">
    <source>
        <dbReference type="EMBL" id="AMY10447.1"/>
    </source>
</evidence>
<feature type="domain" description="HDOD" evidence="1">
    <location>
        <begin position="31"/>
        <end position="219"/>
    </location>
</feature>
<dbReference type="Gene3D" id="1.10.3210.10">
    <property type="entry name" value="Hypothetical protein af1432"/>
    <property type="match status" value="1"/>
</dbReference>
<dbReference type="InterPro" id="IPR003607">
    <property type="entry name" value="HD/PDEase_dom"/>
</dbReference>
<dbReference type="PANTHER" id="PTHR33525">
    <property type="match status" value="1"/>
</dbReference>
<dbReference type="AlphaFoldDB" id="A0A143PP29"/>
<organism evidence="2 3">
    <name type="scientific">Luteitalea pratensis</name>
    <dbReference type="NCBI Taxonomy" id="1855912"/>
    <lineage>
        <taxon>Bacteria</taxon>
        <taxon>Pseudomonadati</taxon>
        <taxon>Acidobacteriota</taxon>
        <taxon>Vicinamibacteria</taxon>
        <taxon>Vicinamibacterales</taxon>
        <taxon>Vicinamibacteraceae</taxon>
        <taxon>Luteitalea</taxon>
    </lineage>
</organism>